<evidence type="ECO:0000313" key="2">
    <source>
        <dbReference type="Proteomes" id="UP001610563"/>
    </source>
</evidence>
<evidence type="ECO:0008006" key="3">
    <source>
        <dbReference type="Google" id="ProtNLM"/>
    </source>
</evidence>
<evidence type="ECO:0000313" key="1">
    <source>
        <dbReference type="EMBL" id="KAL2784979.1"/>
    </source>
</evidence>
<keyword evidence="2" id="KW-1185">Reference proteome</keyword>
<gene>
    <name evidence="1" type="ORF">BJX66DRAFT_343537</name>
</gene>
<protein>
    <recommendedName>
        <fullName evidence="3">SRR1-like domain-containing protein</fullName>
    </recommendedName>
</protein>
<proteinExistence type="predicted"/>
<reference evidence="1 2" key="1">
    <citation type="submission" date="2024-07" db="EMBL/GenBank/DDBJ databases">
        <title>Section-level genome sequencing and comparative genomics of Aspergillus sections Usti and Cavernicolus.</title>
        <authorList>
            <consortium name="Lawrence Berkeley National Laboratory"/>
            <person name="Nybo J.L."/>
            <person name="Vesth T.C."/>
            <person name="Theobald S."/>
            <person name="Frisvad J.C."/>
            <person name="Larsen T.O."/>
            <person name="Kjaerboelling I."/>
            <person name="Rothschild-Mancinelli K."/>
            <person name="Lyhne E.K."/>
            <person name="Kogle M.E."/>
            <person name="Barry K."/>
            <person name="Clum A."/>
            <person name="Na H."/>
            <person name="Ledsgaard L."/>
            <person name="Lin J."/>
            <person name="Lipzen A."/>
            <person name="Kuo A."/>
            <person name="Riley R."/>
            <person name="Mondo S."/>
            <person name="Labutti K."/>
            <person name="Haridas S."/>
            <person name="Pangalinan J."/>
            <person name="Salamov A.A."/>
            <person name="Simmons B.A."/>
            <person name="Magnuson J.K."/>
            <person name="Chen J."/>
            <person name="Drula E."/>
            <person name="Henrissat B."/>
            <person name="Wiebenga A."/>
            <person name="Lubbers R.J."/>
            <person name="Gomes A.C."/>
            <person name="Makela M.R."/>
            <person name="Stajich J."/>
            <person name="Grigoriev I.V."/>
            <person name="Mortensen U.H."/>
            <person name="De Vries R.P."/>
            <person name="Baker S.E."/>
            <person name="Andersen M.R."/>
        </authorList>
    </citation>
    <scope>NUCLEOTIDE SEQUENCE [LARGE SCALE GENOMIC DNA]</scope>
    <source>
        <strain evidence="1 2">CBS 209.92</strain>
    </source>
</reference>
<dbReference type="EMBL" id="JBFTWV010000160">
    <property type="protein sequence ID" value="KAL2784979.1"/>
    <property type="molecule type" value="Genomic_DNA"/>
</dbReference>
<comment type="caution">
    <text evidence="1">The sequence shown here is derived from an EMBL/GenBank/DDBJ whole genome shotgun (WGS) entry which is preliminary data.</text>
</comment>
<dbReference type="Proteomes" id="UP001610563">
    <property type="component" value="Unassembled WGS sequence"/>
</dbReference>
<organism evidence="1 2">
    <name type="scientific">Aspergillus keveii</name>
    <dbReference type="NCBI Taxonomy" id="714993"/>
    <lineage>
        <taxon>Eukaryota</taxon>
        <taxon>Fungi</taxon>
        <taxon>Dikarya</taxon>
        <taxon>Ascomycota</taxon>
        <taxon>Pezizomycotina</taxon>
        <taxon>Eurotiomycetes</taxon>
        <taxon>Eurotiomycetidae</taxon>
        <taxon>Eurotiales</taxon>
        <taxon>Aspergillaceae</taxon>
        <taxon>Aspergillus</taxon>
        <taxon>Aspergillus subgen. Nidulantes</taxon>
    </lineage>
</organism>
<sequence length="341" mass="39580">MKRAREGPLRVTKVKNVKKVKKSPRPASQRQKALEESWKQMAAVLKQELEHIPYGPYGILNWKCNENESLESQVKSLKERVCDLEIYVRNSIRNQDFLEGDLFAWDIVYPTDFPKEFRALFHQSWNFVENWGAEDIPCLTRKQKQQVIASLQGYFVQEDFDIANEYSHVWRTITIRLCNLVATEQTRDLTFGEATRAHRDAKCTALASKLLANKTFLCLLKKINEQERRLDNLSYALQHMAQSAVDMCVQIPFLGFRTLDHVDTRFYETSDTLEPEGYSFAYDDKKECRINGHRVLGITRPYVFRTVNDPKEGKEVELVYKAVVLVEDEKSMDVGKPGNAE</sequence>
<name>A0ABR4FP47_9EURO</name>
<accession>A0ABR4FP47</accession>